<dbReference type="InterPro" id="IPR000182">
    <property type="entry name" value="GNAT_dom"/>
</dbReference>
<dbReference type="CDD" id="cd04301">
    <property type="entry name" value="NAT_SF"/>
    <property type="match status" value="1"/>
</dbReference>
<gene>
    <name evidence="4" type="ORF">SAMN05444377_11540</name>
</gene>
<evidence type="ECO:0000256" key="1">
    <source>
        <dbReference type="ARBA" id="ARBA00022679"/>
    </source>
</evidence>
<dbReference type="GO" id="GO:0016747">
    <property type="term" value="F:acyltransferase activity, transferring groups other than amino-acyl groups"/>
    <property type="evidence" value="ECO:0007669"/>
    <property type="project" value="InterPro"/>
</dbReference>
<protein>
    <submittedName>
        <fullName evidence="4">Phosphinothricin acetyltransferase</fullName>
    </submittedName>
</protein>
<dbReference type="AlphaFoldDB" id="A0A1M5DJD7"/>
<evidence type="ECO:0000313" key="5">
    <source>
        <dbReference type="Proteomes" id="UP000184147"/>
    </source>
</evidence>
<sequence length="165" mass="18756">MEITIRPYTASDVEPLLEIINYNILNATALYDYNPRTAAQQVALFDEKLQKGFPIFVATHGNIVVGFGYYGEFRFREAYRFTVEHSVYTHPDWQGKGIGKALLSTLISSARTNGFHTMIGVIDAENTASIAFHERMGFEVKGILKETGFKFDRWLHSVFVQLILN</sequence>
<keyword evidence="5" id="KW-1185">Reference proteome</keyword>
<dbReference type="OrthoDB" id="9799096at2"/>
<dbReference type="Proteomes" id="UP000184147">
    <property type="component" value="Unassembled WGS sequence"/>
</dbReference>
<dbReference type="EMBL" id="FQVQ01000015">
    <property type="protein sequence ID" value="SHF66862.1"/>
    <property type="molecule type" value="Genomic_DNA"/>
</dbReference>
<dbReference type="PANTHER" id="PTHR43072">
    <property type="entry name" value="N-ACETYLTRANSFERASE"/>
    <property type="match status" value="1"/>
</dbReference>
<reference evidence="4 5" key="1">
    <citation type="submission" date="2016-11" db="EMBL/GenBank/DDBJ databases">
        <authorList>
            <person name="Jaros S."/>
            <person name="Januszkiewicz K."/>
            <person name="Wedrychowicz H."/>
        </authorList>
    </citation>
    <scope>NUCLEOTIDE SEQUENCE [LARGE SCALE GENOMIC DNA]</scope>
    <source>
        <strain evidence="4 5">DSM 25660</strain>
    </source>
</reference>
<dbReference type="SUPFAM" id="SSF55729">
    <property type="entry name" value="Acyl-CoA N-acyltransferases (Nat)"/>
    <property type="match status" value="1"/>
</dbReference>
<feature type="domain" description="N-acetyltransferase" evidence="3">
    <location>
        <begin position="3"/>
        <end position="161"/>
    </location>
</feature>
<evidence type="ECO:0000256" key="2">
    <source>
        <dbReference type="ARBA" id="ARBA00023315"/>
    </source>
</evidence>
<dbReference type="RefSeq" id="WP_073364650.1">
    <property type="nucleotide sequence ID" value="NZ_FQVQ01000015.1"/>
</dbReference>
<name>A0A1M5DJD7_9FLAO</name>
<evidence type="ECO:0000259" key="3">
    <source>
        <dbReference type="PROSITE" id="PS51186"/>
    </source>
</evidence>
<keyword evidence="2" id="KW-0012">Acyltransferase</keyword>
<dbReference type="Gene3D" id="3.40.630.30">
    <property type="match status" value="1"/>
</dbReference>
<dbReference type="InterPro" id="IPR016181">
    <property type="entry name" value="Acyl_CoA_acyltransferase"/>
</dbReference>
<dbReference type="PROSITE" id="PS51186">
    <property type="entry name" value="GNAT"/>
    <property type="match status" value="1"/>
</dbReference>
<accession>A0A1M5DJD7</accession>
<evidence type="ECO:0000313" key="4">
    <source>
        <dbReference type="EMBL" id="SHF66862.1"/>
    </source>
</evidence>
<dbReference type="Pfam" id="PF00583">
    <property type="entry name" value="Acetyltransf_1"/>
    <property type="match status" value="1"/>
</dbReference>
<dbReference type="STRING" id="1124188.SAMN05444377_11540"/>
<organism evidence="4 5">
    <name type="scientific">Flavobacterium fontis</name>
    <dbReference type="NCBI Taxonomy" id="1124188"/>
    <lineage>
        <taxon>Bacteria</taxon>
        <taxon>Pseudomonadati</taxon>
        <taxon>Bacteroidota</taxon>
        <taxon>Flavobacteriia</taxon>
        <taxon>Flavobacteriales</taxon>
        <taxon>Flavobacteriaceae</taxon>
        <taxon>Flavobacterium</taxon>
    </lineage>
</organism>
<keyword evidence="1 4" id="KW-0808">Transferase</keyword>
<proteinExistence type="predicted"/>
<dbReference type="PANTHER" id="PTHR43072:SF23">
    <property type="entry name" value="UPF0039 PROTEIN C11D3.02C"/>
    <property type="match status" value="1"/>
</dbReference>